<protein>
    <submittedName>
        <fullName evidence="1">Uncharacterized protein</fullName>
    </submittedName>
</protein>
<dbReference type="EMBL" id="BARS01021596">
    <property type="protein sequence ID" value="GAG05421.1"/>
    <property type="molecule type" value="Genomic_DNA"/>
</dbReference>
<name>X0VY64_9ZZZZ</name>
<reference evidence="1" key="1">
    <citation type="journal article" date="2014" name="Front. Microbiol.">
        <title>High frequency of phylogenetically diverse reductive dehalogenase-homologous genes in deep subseafloor sedimentary metagenomes.</title>
        <authorList>
            <person name="Kawai M."/>
            <person name="Futagami T."/>
            <person name="Toyoda A."/>
            <person name="Takaki Y."/>
            <person name="Nishi S."/>
            <person name="Hori S."/>
            <person name="Arai W."/>
            <person name="Tsubouchi T."/>
            <person name="Morono Y."/>
            <person name="Uchiyama I."/>
            <person name="Ito T."/>
            <person name="Fujiyama A."/>
            <person name="Inagaki F."/>
            <person name="Takami H."/>
        </authorList>
    </citation>
    <scope>NUCLEOTIDE SEQUENCE</scope>
    <source>
        <strain evidence="1">Expedition CK06-06</strain>
    </source>
</reference>
<organism evidence="1">
    <name type="scientific">marine sediment metagenome</name>
    <dbReference type="NCBI Taxonomy" id="412755"/>
    <lineage>
        <taxon>unclassified sequences</taxon>
        <taxon>metagenomes</taxon>
        <taxon>ecological metagenomes</taxon>
    </lineage>
</organism>
<sequence length="146" mass="17218">MYTLVHINGHDTGAKIDLFHSLENAYRHIIDTYIRPKARFVNHMDEIYDDSTLTYTEKIKYALLASCNLRFVIEVNIEKGKIVSLLDDINQNPNKYFKDNTDSDHLHWDSIVDIDSDTPDLIHVTDLSDDRYKFPEWIIKKVDFRD</sequence>
<dbReference type="AlphaFoldDB" id="X0VY64"/>
<gene>
    <name evidence="1" type="ORF">S01H1_34660</name>
</gene>
<evidence type="ECO:0000313" key="1">
    <source>
        <dbReference type="EMBL" id="GAG05421.1"/>
    </source>
</evidence>
<proteinExistence type="predicted"/>
<comment type="caution">
    <text evidence="1">The sequence shown here is derived from an EMBL/GenBank/DDBJ whole genome shotgun (WGS) entry which is preliminary data.</text>
</comment>
<accession>X0VY64</accession>